<dbReference type="CDD" id="cd04301">
    <property type="entry name" value="NAT_SF"/>
    <property type="match status" value="1"/>
</dbReference>
<feature type="domain" description="N-acetyltransferase" evidence="5">
    <location>
        <begin position="27"/>
        <end position="172"/>
    </location>
</feature>
<dbReference type="PANTHER" id="PTHR43420">
    <property type="entry name" value="ACETYLTRANSFERASE"/>
    <property type="match status" value="1"/>
</dbReference>
<proteinExistence type="inferred from homology"/>
<dbReference type="PANTHER" id="PTHR43420:SF44">
    <property type="entry name" value="ACETYLTRANSFERASE YPEA"/>
    <property type="match status" value="1"/>
</dbReference>
<evidence type="ECO:0000256" key="2">
    <source>
        <dbReference type="ARBA" id="ARBA00022490"/>
    </source>
</evidence>
<protein>
    <submittedName>
        <fullName evidence="6">Ribosomal-protein-S18p-alanine acetyltransferase</fullName>
    </submittedName>
</protein>
<dbReference type="GO" id="GO:0008080">
    <property type="term" value="F:N-acetyltransferase activity"/>
    <property type="evidence" value="ECO:0007669"/>
    <property type="project" value="InterPro"/>
</dbReference>
<dbReference type="Proteomes" id="UP000244338">
    <property type="component" value="Unassembled WGS sequence"/>
</dbReference>
<name>A0A2R6Y0L4_9BACL</name>
<dbReference type="SUPFAM" id="SSF55729">
    <property type="entry name" value="Acyl-CoA N-acyltransferases (Nat)"/>
    <property type="match status" value="1"/>
</dbReference>
<evidence type="ECO:0000313" key="7">
    <source>
        <dbReference type="Proteomes" id="UP000244338"/>
    </source>
</evidence>
<accession>A0A2R6Y0L4</accession>
<dbReference type="PROSITE" id="PS51186">
    <property type="entry name" value="GNAT"/>
    <property type="match status" value="1"/>
</dbReference>
<reference evidence="7" key="1">
    <citation type="journal article" date="2018" name="Sci. Rep.">
        <title>Lignite coal burning seam in the remote Altai Mountains harbors a hydrogen-driven thermophilic microbial community.</title>
        <authorList>
            <person name="Kadnikov V.V."/>
            <person name="Mardanov A.V."/>
            <person name="Ivasenko D.A."/>
            <person name="Antsiferov D.V."/>
            <person name="Beletsky A.V."/>
            <person name="Karnachuk O.V."/>
            <person name="Ravin N.V."/>
        </authorList>
    </citation>
    <scope>NUCLEOTIDE SEQUENCE [LARGE SCALE GENOMIC DNA]</scope>
</reference>
<dbReference type="InterPro" id="IPR050680">
    <property type="entry name" value="YpeA/RimI_acetyltransf"/>
</dbReference>
<dbReference type="AlphaFoldDB" id="A0A2R6Y0L4"/>
<dbReference type="InterPro" id="IPR006464">
    <property type="entry name" value="AcTrfase_RimI/Ard1"/>
</dbReference>
<comment type="caution">
    <text evidence="6">The sequence shown here is derived from an EMBL/GenBank/DDBJ whole genome shotgun (WGS) entry which is preliminary data.</text>
</comment>
<evidence type="ECO:0000256" key="1">
    <source>
        <dbReference type="ARBA" id="ARBA00005395"/>
    </source>
</evidence>
<dbReference type="Pfam" id="PF00583">
    <property type="entry name" value="Acetyltransf_1"/>
    <property type="match status" value="1"/>
</dbReference>
<gene>
    <name evidence="6" type="ORF">BSOLF_0601</name>
</gene>
<dbReference type="InterPro" id="IPR016181">
    <property type="entry name" value="Acyl_CoA_acyltransferase"/>
</dbReference>
<dbReference type="InterPro" id="IPR000182">
    <property type="entry name" value="GNAT_dom"/>
</dbReference>
<sequence length="185" mass="20871">MPQIQEEDGRSTYGSMIESASTHDASIRIRPMEEKDVNAVSALDRLVFTLPWSYESFMHELKHNPLARYYVLDAGGSVIGYAGMWLVFDEAHVTNIAVHPEKRGRGWGEKLLRHLMAVARDCGASKMSLEVRVSNTIALRLYKKLGFTICGRRKGYYQDNGEDAYVMWAPLNDEGAVHDGCEEVE</sequence>
<keyword evidence="3 6" id="KW-0808">Transferase</keyword>
<evidence type="ECO:0000256" key="4">
    <source>
        <dbReference type="ARBA" id="ARBA00023315"/>
    </source>
</evidence>
<dbReference type="EMBL" id="PEBX01000039">
    <property type="protein sequence ID" value="PTQ56214.1"/>
    <property type="molecule type" value="Genomic_DNA"/>
</dbReference>
<dbReference type="Gene3D" id="3.40.630.30">
    <property type="match status" value="1"/>
</dbReference>
<organism evidence="6 7">
    <name type="scientific">Candidatus Carbonibacillus altaicus</name>
    <dbReference type="NCBI Taxonomy" id="2163959"/>
    <lineage>
        <taxon>Bacteria</taxon>
        <taxon>Bacillati</taxon>
        <taxon>Bacillota</taxon>
        <taxon>Bacilli</taxon>
        <taxon>Bacillales</taxon>
        <taxon>Candidatus Carbonibacillus</taxon>
    </lineage>
</organism>
<comment type="similarity">
    <text evidence="1">Belongs to the acetyltransferase family. RimI subfamily.</text>
</comment>
<evidence type="ECO:0000259" key="5">
    <source>
        <dbReference type="PROSITE" id="PS51186"/>
    </source>
</evidence>
<evidence type="ECO:0000256" key="3">
    <source>
        <dbReference type="ARBA" id="ARBA00022679"/>
    </source>
</evidence>
<dbReference type="NCBIfam" id="TIGR01575">
    <property type="entry name" value="rimI"/>
    <property type="match status" value="1"/>
</dbReference>
<evidence type="ECO:0000313" key="6">
    <source>
        <dbReference type="EMBL" id="PTQ56214.1"/>
    </source>
</evidence>
<keyword evidence="2" id="KW-0963">Cytoplasm</keyword>
<keyword evidence="4" id="KW-0012">Acyltransferase</keyword>